<dbReference type="InterPro" id="IPR020084">
    <property type="entry name" value="NUDIX_hydrolase_CS"/>
</dbReference>
<organism evidence="4 5">
    <name type="scientific">Delitschia confertaspora ATCC 74209</name>
    <dbReference type="NCBI Taxonomy" id="1513339"/>
    <lineage>
        <taxon>Eukaryota</taxon>
        <taxon>Fungi</taxon>
        <taxon>Dikarya</taxon>
        <taxon>Ascomycota</taxon>
        <taxon>Pezizomycotina</taxon>
        <taxon>Dothideomycetes</taxon>
        <taxon>Pleosporomycetidae</taxon>
        <taxon>Pleosporales</taxon>
        <taxon>Delitschiaceae</taxon>
        <taxon>Delitschia</taxon>
    </lineage>
</organism>
<dbReference type="GO" id="GO:0006203">
    <property type="term" value="P:dGTP catabolic process"/>
    <property type="evidence" value="ECO:0007669"/>
    <property type="project" value="TreeGrafter"/>
</dbReference>
<evidence type="ECO:0000313" key="4">
    <source>
        <dbReference type="EMBL" id="KAF2201477.1"/>
    </source>
</evidence>
<proteinExistence type="inferred from homology"/>
<keyword evidence="1 2" id="KW-0378">Hydrolase</keyword>
<evidence type="ECO:0000256" key="2">
    <source>
        <dbReference type="RuleBase" id="RU003476"/>
    </source>
</evidence>
<dbReference type="PRINTS" id="PR00502">
    <property type="entry name" value="NUDIXFAMILY"/>
</dbReference>
<dbReference type="PROSITE" id="PS00893">
    <property type="entry name" value="NUDIX_BOX"/>
    <property type="match status" value="1"/>
</dbReference>
<dbReference type="InterPro" id="IPR015797">
    <property type="entry name" value="NUDIX_hydrolase-like_dom_sf"/>
</dbReference>
<dbReference type="SUPFAM" id="SSF55811">
    <property type="entry name" value="Nudix"/>
    <property type="match status" value="1"/>
</dbReference>
<dbReference type="Gene3D" id="3.90.79.10">
    <property type="entry name" value="Nucleoside Triphosphate Pyrophosphohydrolase"/>
    <property type="match status" value="1"/>
</dbReference>
<dbReference type="CDD" id="cd04678">
    <property type="entry name" value="NUDIX_MTH2_Nudt15"/>
    <property type="match status" value="1"/>
</dbReference>
<dbReference type="InterPro" id="IPR020476">
    <property type="entry name" value="Nudix_hydrolase"/>
</dbReference>
<dbReference type="PANTHER" id="PTHR16099:SF5">
    <property type="entry name" value="NUCLEOTIDE TRIPHOSPHATE DIPHOSPHATASE NUDT15"/>
    <property type="match status" value="1"/>
</dbReference>
<protein>
    <submittedName>
        <fullName evidence="4">Nudix domain-containing protein</fullName>
    </submittedName>
</protein>
<dbReference type="GO" id="GO:0005829">
    <property type="term" value="C:cytosol"/>
    <property type="evidence" value="ECO:0007669"/>
    <property type="project" value="TreeGrafter"/>
</dbReference>
<dbReference type="Proteomes" id="UP000799536">
    <property type="component" value="Unassembled WGS sequence"/>
</dbReference>
<evidence type="ECO:0000259" key="3">
    <source>
        <dbReference type="PROSITE" id="PS51462"/>
    </source>
</evidence>
<keyword evidence="5" id="KW-1185">Reference proteome</keyword>
<dbReference type="PROSITE" id="PS51462">
    <property type="entry name" value="NUDIX"/>
    <property type="match status" value="1"/>
</dbReference>
<feature type="domain" description="Nudix hydrolase" evidence="3">
    <location>
        <begin position="8"/>
        <end position="143"/>
    </location>
</feature>
<comment type="caution">
    <text evidence="4">The sequence shown here is derived from an EMBL/GenBank/DDBJ whole genome shotgun (WGS) entry which is preliminary data.</text>
</comment>
<dbReference type="FunFam" id="3.90.79.10:FF:000060">
    <property type="entry name" value="Nudix hydrolase 1"/>
    <property type="match status" value="1"/>
</dbReference>
<comment type="similarity">
    <text evidence="2">Belongs to the Nudix hydrolase family.</text>
</comment>
<reference evidence="4" key="1">
    <citation type="journal article" date="2020" name="Stud. Mycol.">
        <title>101 Dothideomycetes genomes: a test case for predicting lifestyles and emergence of pathogens.</title>
        <authorList>
            <person name="Haridas S."/>
            <person name="Albert R."/>
            <person name="Binder M."/>
            <person name="Bloem J."/>
            <person name="Labutti K."/>
            <person name="Salamov A."/>
            <person name="Andreopoulos B."/>
            <person name="Baker S."/>
            <person name="Barry K."/>
            <person name="Bills G."/>
            <person name="Bluhm B."/>
            <person name="Cannon C."/>
            <person name="Castanera R."/>
            <person name="Culley D."/>
            <person name="Daum C."/>
            <person name="Ezra D."/>
            <person name="Gonzalez J."/>
            <person name="Henrissat B."/>
            <person name="Kuo A."/>
            <person name="Liang C."/>
            <person name="Lipzen A."/>
            <person name="Lutzoni F."/>
            <person name="Magnuson J."/>
            <person name="Mondo S."/>
            <person name="Nolan M."/>
            <person name="Ohm R."/>
            <person name="Pangilinan J."/>
            <person name="Park H.-J."/>
            <person name="Ramirez L."/>
            <person name="Alfaro M."/>
            <person name="Sun H."/>
            <person name="Tritt A."/>
            <person name="Yoshinaga Y."/>
            <person name="Zwiers L.-H."/>
            <person name="Turgeon B."/>
            <person name="Goodwin S."/>
            <person name="Spatafora J."/>
            <person name="Crous P."/>
            <person name="Grigoriev I."/>
        </authorList>
    </citation>
    <scope>NUCLEOTIDE SEQUENCE</scope>
    <source>
        <strain evidence="4">ATCC 74209</strain>
    </source>
</reference>
<dbReference type="PANTHER" id="PTHR16099">
    <property type="entry name" value="8-OXO-DGTP DIPHOSPHATES NUDT15"/>
    <property type="match status" value="1"/>
</dbReference>
<dbReference type="Pfam" id="PF00293">
    <property type="entry name" value="NUDIX"/>
    <property type="match status" value="1"/>
</dbReference>
<dbReference type="OrthoDB" id="447842at2759"/>
<sequence>MSSPQLPHPRVGVAAIIRDTNGQAVVGVRKGSHGTGTWQFPGGHLEHGESFASCAAREVLEETGLEIDIKDTKVFATTNDVFKKEGKHYITVFVVCKIKGDNAEPMVMEPEKCEKWEWVHWPEIWKWAQTQAEAERNGKRVEDLERKVFLPIVNLVRQYPELENSLD</sequence>
<accession>A0A9P4JQX4</accession>
<dbReference type="GO" id="GO:0035539">
    <property type="term" value="F:8-oxo-7,8-dihydrodeoxyguanosine triphosphate pyrophosphatase activity"/>
    <property type="evidence" value="ECO:0007669"/>
    <property type="project" value="TreeGrafter"/>
</dbReference>
<gene>
    <name evidence="4" type="ORF">GQ43DRAFT_463146</name>
</gene>
<dbReference type="EMBL" id="ML993974">
    <property type="protein sequence ID" value="KAF2201477.1"/>
    <property type="molecule type" value="Genomic_DNA"/>
</dbReference>
<dbReference type="AlphaFoldDB" id="A0A9P4JQX4"/>
<evidence type="ECO:0000256" key="1">
    <source>
        <dbReference type="ARBA" id="ARBA00022801"/>
    </source>
</evidence>
<evidence type="ECO:0000313" key="5">
    <source>
        <dbReference type="Proteomes" id="UP000799536"/>
    </source>
</evidence>
<dbReference type="InterPro" id="IPR000086">
    <property type="entry name" value="NUDIX_hydrolase_dom"/>
</dbReference>
<name>A0A9P4JQX4_9PLEO</name>